<accession>A0A8J1TYR1</accession>
<keyword evidence="5" id="KW-0472">Membrane</keyword>
<evidence type="ECO:0000256" key="5">
    <source>
        <dbReference type="SAM" id="Phobius"/>
    </source>
</evidence>
<evidence type="ECO:0000256" key="2">
    <source>
        <dbReference type="ARBA" id="ARBA00022801"/>
    </source>
</evidence>
<feature type="compositionally biased region" description="Low complexity" evidence="4">
    <location>
        <begin position="87"/>
        <end position="98"/>
    </location>
</feature>
<feature type="compositionally biased region" description="Basic and acidic residues" evidence="4">
    <location>
        <begin position="57"/>
        <end position="81"/>
    </location>
</feature>
<dbReference type="InterPro" id="IPR019826">
    <property type="entry name" value="Carboxylesterase_B_AS"/>
</dbReference>
<dbReference type="InterPro" id="IPR002018">
    <property type="entry name" value="CarbesteraseB"/>
</dbReference>
<dbReference type="PROSITE" id="PS00941">
    <property type="entry name" value="CARBOXYLESTERASE_B_2"/>
    <property type="match status" value="1"/>
</dbReference>
<protein>
    <recommendedName>
        <fullName evidence="3">Carboxylic ester hydrolase</fullName>
        <ecNumber evidence="3">3.1.1.-</ecNumber>
    </recommendedName>
</protein>
<gene>
    <name evidence="6" type="ORF">OFUS_LOCUS12553</name>
</gene>
<comment type="caution">
    <text evidence="6">The sequence shown here is derived from an EMBL/GenBank/DDBJ whole genome shotgun (WGS) entry which is preliminary data.</text>
</comment>
<keyword evidence="5" id="KW-0812">Transmembrane</keyword>
<dbReference type="PANTHER" id="PTHR11559">
    <property type="entry name" value="CARBOXYLESTERASE"/>
    <property type="match status" value="1"/>
</dbReference>
<feature type="region of interest" description="Disordered" evidence="4">
    <location>
        <begin position="1"/>
        <end position="119"/>
    </location>
</feature>
<reference evidence="6" key="1">
    <citation type="submission" date="2022-03" db="EMBL/GenBank/DDBJ databases">
        <authorList>
            <person name="Martin C."/>
        </authorList>
    </citation>
    <scope>NUCLEOTIDE SEQUENCE</scope>
</reference>
<evidence type="ECO:0000256" key="1">
    <source>
        <dbReference type="ARBA" id="ARBA00005964"/>
    </source>
</evidence>
<evidence type="ECO:0000256" key="3">
    <source>
        <dbReference type="RuleBase" id="RU361235"/>
    </source>
</evidence>
<dbReference type="Gene3D" id="3.40.50.1820">
    <property type="entry name" value="alpha/beta hydrolase"/>
    <property type="match status" value="1"/>
</dbReference>
<evidence type="ECO:0000313" key="6">
    <source>
        <dbReference type="EMBL" id="CAH1786713.1"/>
    </source>
</evidence>
<keyword evidence="2 3" id="KW-0378">Hydrolase</keyword>
<sequence length="691" mass="76725">MSETKAADVELKIVEPGDEVQKETEKASDDIKAEDIKVEDDVKAQDETAIDPAAAGDAKDTNKDETEGNKTDDEETEKLLKDDEEVAAPAATASVAKVNESPKDVSTTENGGTKPDSKQVPFLKRPFVRWALIALFTILILVVIIVIIIVAAVHPDPSKKTPSKSPNSTFSYDDPRAIAQVSCGSLQGVIEDQVFVFKGIPYAEPPTGNNRWRRPKTESIKCGTENNTYNAKQFKSKCFQYEFGSEKIFGAEDCLYLNVWTPSFNKTRKRPVMVWIHGGYLQYGSGNTKGDMPTPEVTKSMDVVFVSFNYRVNAFGFMALEELSQNSTSKSSGNYGFMDQIAALTWVQDNIEQFGGDPSQVTVFGVSSGGTSIYALLASPEAKGLFSRAWLMSSSVKYEATLADAQEDNKVFLANTKCDQAANRLECLYNLTPREIVDAIPWDVYPAWRMADLTDIPKNGQFSGPVAIIDGEVIPSAPFDVWAQGAGNDVPLVIGNTAQEIDFAPTEMDLPTWTWEKYDQVVRDAMDSFDNTLADQVLQDYPHNVTPQFQFTSLVSDARVICATDVLTQKAADAFTSPVYRYVLTAVPSKPITLKFKYAAEYAFHGFDSMSFFGDFSKYMDTTGENENKLTEILRSGIKEFVTTGKITNWPDWETGTAIISNKVETRPRYKENECRRWEAAPFFPSYAWIN</sequence>
<proteinExistence type="inferred from homology"/>
<dbReference type="Pfam" id="PF00135">
    <property type="entry name" value="COesterase"/>
    <property type="match status" value="1"/>
</dbReference>
<evidence type="ECO:0000313" key="7">
    <source>
        <dbReference type="Proteomes" id="UP000749559"/>
    </source>
</evidence>
<evidence type="ECO:0000256" key="4">
    <source>
        <dbReference type="SAM" id="MobiDB-lite"/>
    </source>
</evidence>
<dbReference type="AlphaFoldDB" id="A0A8J1TYR1"/>
<dbReference type="GO" id="GO:0016787">
    <property type="term" value="F:hydrolase activity"/>
    <property type="evidence" value="ECO:0007669"/>
    <property type="project" value="UniProtKB-KW"/>
</dbReference>
<dbReference type="InterPro" id="IPR019819">
    <property type="entry name" value="Carboxylesterase_B_CS"/>
</dbReference>
<organism evidence="6 7">
    <name type="scientific">Owenia fusiformis</name>
    <name type="common">Polychaete worm</name>
    <dbReference type="NCBI Taxonomy" id="6347"/>
    <lineage>
        <taxon>Eukaryota</taxon>
        <taxon>Metazoa</taxon>
        <taxon>Spiralia</taxon>
        <taxon>Lophotrochozoa</taxon>
        <taxon>Annelida</taxon>
        <taxon>Polychaeta</taxon>
        <taxon>Sedentaria</taxon>
        <taxon>Canalipalpata</taxon>
        <taxon>Sabellida</taxon>
        <taxon>Oweniida</taxon>
        <taxon>Oweniidae</taxon>
        <taxon>Owenia</taxon>
    </lineage>
</organism>
<comment type="similarity">
    <text evidence="1 3">Belongs to the type-B carboxylesterase/lipase family.</text>
</comment>
<keyword evidence="5" id="KW-1133">Transmembrane helix</keyword>
<dbReference type="EC" id="3.1.1.-" evidence="3"/>
<name>A0A8J1TYR1_OWEFU</name>
<dbReference type="PROSITE" id="PS00122">
    <property type="entry name" value="CARBOXYLESTERASE_B_1"/>
    <property type="match status" value="1"/>
</dbReference>
<keyword evidence="7" id="KW-1185">Reference proteome</keyword>
<dbReference type="InterPro" id="IPR029058">
    <property type="entry name" value="AB_hydrolase_fold"/>
</dbReference>
<dbReference type="Proteomes" id="UP000749559">
    <property type="component" value="Unassembled WGS sequence"/>
</dbReference>
<dbReference type="EMBL" id="CAIIXF020000006">
    <property type="protein sequence ID" value="CAH1786713.1"/>
    <property type="molecule type" value="Genomic_DNA"/>
</dbReference>
<feature type="compositionally biased region" description="Basic and acidic residues" evidence="4">
    <location>
        <begin position="1"/>
        <end position="46"/>
    </location>
</feature>
<feature type="transmembrane region" description="Helical" evidence="5">
    <location>
        <begin position="127"/>
        <end position="153"/>
    </location>
</feature>
<dbReference type="SUPFAM" id="SSF53474">
    <property type="entry name" value="alpha/beta-Hydrolases"/>
    <property type="match status" value="1"/>
</dbReference>
<dbReference type="OrthoDB" id="3200163at2759"/>
<dbReference type="InterPro" id="IPR050309">
    <property type="entry name" value="Type-B_Carboxylest/Lipase"/>
</dbReference>